<protein>
    <submittedName>
        <fullName evidence="3">Cell surface protein</fullName>
    </submittedName>
</protein>
<dbReference type="KEGG" id="cml:BN424_221"/>
<accession>K8E1N2</accession>
<evidence type="ECO:0000313" key="4">
    <source>
        <dbReference type="Proteomes" id="UP000000212"/>
    </source>
</evidence>
<dbReference type="eggNOG" id="ENOG50330U4">
    <property type="taxonomic scope" value="Bacteria"/>
</dbReference>
<dbReference type="AlphaFoldDB" id="K8E1N2"/>
<organism evidence="3 4">
    <name type="scientific">Carnobacterium maltaromaticum LMA28</name>
    <dbReference type="NCBI Taxonomy" id="1234679"/>
    <lineage>
        <taxon>Bacteria</taxon>
        <taxon>Bacillati</taxon>
        <taxon>Bacillota</taxon>
        <taxon>Bacilli</taxon>
        <taxon>Lactobacillales</taxon>
        <taxon>Carnobacteriaceae</taxon>
        <taxon>Carnobacterium</taxon>
    </lineage>
</organism>
<reference evidence="4" key="1">
    <citation type="journal article" date="2013" name="Genome Announc.">
        <title>Complete Chromosome Sequence of Carnobacterium maltaromaticum LMA 28.</title>
        <authorList>
            <person name="Cailliez-Grimal C."/>
            <person name="Chaillou S."/>
            <person name="Anba-Mondoloni J."/>
            <person name="Loux V."/>
            <person name="Afzal M.I."/>
            <person name="Rahman A."/>
            <person name="Kergourlay G."/>
            <person name="Champomier-Verges M.C."/>
            <person name="Zagorec M."/>
            <person name="Dalgaard P."/>
            <person name="Leisner J.J."/>
            <person name="Prevost H."/>
            <person name="Revol-Junelles A.M."/>
            <person name="Borges F."/>
        </authorList>
    </citation>
    <scope>NUCLEOTIDE SEQUENCE</scope>
    <source>
        <strain evidence="4">LMA28</strain>
    </source>
</reference>
<dbReference type="Proteomes" id="UP000000212">
    <property type="component" value="Chromosome"/>
</dbReference>
<feature type="domain" description="WxL" evidence="2">
    <location>
        <begin position="28"/>
        <end position="215"/>
    </location>
</feature>
<feature type="chain" id="PRO_5003918898" evidence="1">
    <location>
        <begin position="27"/>
        <end position="216"/>
    </location>
</feature>
<keyword evidence="4" id="KW-1185">Reference proteome</keyword>
<evidence type="ECO:0000313" key="3">
    <source>
        <dbReference type="EMBL" id="CCO09704.2"/>
    </source>
</evidence>
<dbReference type="InterPro" id="IPR027994">
    <property type="entry name" value="WxL_dom"/>
</dbReference>
<dbReference type="OrthoDB" id="2356942at2"/>
<sequence length="216" mass="22601">MKLSKITTASLVALTGLSLASTSAYAAEVGTQKTQADFELKAGEGGTGPVDPIDPIDPIEPPMMGPLTLDAASNFNFGSIKLGEGDGIYTAIKEDNSVLGIQVTDSRGTGAGWNVDVSMTDFKGQGINILKGATLTIPNGSVNTTSADKVKAPVTKEVKLNASPISIFTATKDNGMGTWTNLFEGKDKKVTLNVPEGNYVDQYTAKITWSLQNAPK</sequence>
<proteinExistence type="predicted"/>
<evidence type="ECO:0000259" key="2">
    <source>
        <dbReference type="Pfam" id="PF13731"/>
    </source>
</evidence>
<dbReference type="RefSeq" id="WP_015075280.1">
    <property type="nucleotide sequence ID" value="NC_019425.2"/>
</dbReference>
<dbReference type="STRING" id="1234679.BN424_221"/>
<dbReference type="Pfam" id="PF13731">
    <property type="entry name" value="WxL"/>
    <property type="match status" value="1"/>
</dbReference>
<name>K8E1N2_CARML</name>
<gene>
    <name evidence="3" type="ORF">BN424_221</name>
</gene>
<feature type="signal peptide" evidence="1">
    <location>
        <begin position="1"/>
        <end position="26"/>
    </location>
</feature>
<evidence type="ECO:0000256" key="1">
    <source>
        <dbReference type="SAM" id="SignalP"/>
    </source>
</evidence>
<dbReference type="HOGENOM" id="CLU_067278_3_0_9"/>
<dbReference type="EMBL" id="HE999757">
    <property type="protein sequence ID" value="CCO09704.2"/>
    <property type="molecule type" value="Genomic_DNA"/>
</dbReference>
<keyword evidence="1" id="KW-0732">Signal</keyword>